<evidence type="ECO:0000256" key="1">
    <source>
        <dbReference type="SAM" id="MobiDB-lite"/>
    </source>
</evidence>
<keyword evidence="4" id="KW-1185">Reference proteome</keyword>
<sequence>MAAPFSLCKGNKFLLCVNVIQNNLAFISTSTFVKSPETRNSNRNRRQRPDAAGKTPSDKKEFRKLLLVKKDARRFDGSREKPKDMYNPPRSKKMSVDVDWPSVWPVAQTYKQSVVPLPLRQGAVQGQEGTMGEHGLPPQGYANTELVKIPNFLHLTPRHIKQQCAAIKKFCTRWPEGLETPQQMKEHFPLEVTTSDYCFSSNSVRDSRARVVTFKFNMKDLQLDPHSQDKMKRLLGNRYDPQTGDITLVADRCPLKQQNYDYLRYVMTVLYFESW</sequence>
<comment type="caution">
    <text evidence="3">The sequence shown here is derived from an EMBL/GenBank/DDBJ whole genome shotgun (WGS) entry which is preliminary data.</text>
</comment>
<protein>
    <recommendedName>
        <fullName evidence="2">Small ribosomal subunit protein mS35 mitochondrial conserved domain-containing protein</fullName>
    </recommendedName>
</protein>
<gene>
    <name evidence="3" type="ORF">DPMN_180890</name>
</gene>
<dbReference type="InterPro" id="IPR039848">
    <property type="entry name" value="Ribosomal_mS35_mt"/>
</dbReference>
<reference evidence="3" key="1">
    <citation type="journal article" date="2019" name="bioRxiv">
        <title>The Genome of the Zebra Mussel, Dreissena polymorpha: A Resource for Invasive Species Research.</title>
        <authorList>
            <person name="McCartney M.A."/>
            <person name="Auch B."/>
            <person name="Kono T."/>
            <person name="Mallez S."/>
            <person name="Zhang Y."/>
            <person name="Obille A."/>
            <person name="Becker A."/>
            <person name="Abrahante J.E."/>
            <person name="Garbe J."/>
            <person name="Badalamenti J.P."/>
            <person name="Herman A."/>
            <person name="Mangelson H."/>
            <person name="Liachko I."/>
            <person name="Sullivan S."/>
            <person name="Sone E.D."/>
            <person name="Koren S."/>
            <person name="Silverstein K.A.T."/>
            <person name="Beckman K.B."/>
            <person name="Gohl D.M."/>
        </authorList>
    </citation>
    <scope>NUCLEOTIDE SEQUENCE</scope>
    <source>
        <strain evidence="3">Duluth1</strain>
        <tissue evidence="3">Whole animal</tissue>
    </source>
</reference>
<dbReference type="Pfam" id="PF10213">
    <property type="entry name" value="MRP-S28"/>
    <property type="match status" value="1"/>
</dbReference>
<reference evidence="3" key="2">
    <citation type="submission" date="2020-11" db="EMBL/GenBank/DDBJ databases">
        <authorList>
            <person name="McCartney M.A."/>
            <person name="Auch B."/>
            <person name="Kono T."/>
            <person name="Mallez S."/>
            <person name="Becker A."/>
            <person name="Gohl D.M."/>
            <person name="Silverstein K.A.T."/>
            <person name="Koren S."/>
            <person name="Bechman K.B."/>
            <person name="Herman A."/>
            <person name="Abrahante J.E."/>
            <person name="Garbe J."/>
        </authorList>
    </citation>
    <scope>NUCLEOTIDE SEQUENCE</scope>
    <source>
        <strain evidence="3">Duluth1</strain>
        <tissue evidence="3">Whole animal</tissue>
    </source>
</reference>
<organism evidence="3 4">
    <name type="scientific">Dreissena polymorpha</name>
    <name type="common">Zebra mussel</name>
    <name type="synonym">Mytilus polymorpha</name>
    <dbReference type="NCBI Taxonomy" id="45954"/>
    <lineage>
        <taxon>Eukaryota</taxon>
        <taxon>Metazoa</taxon>
        <taxon>Spiralia</taxon>
        <taxon>Lophotrochozoa</taxon>
        <taxon>Mollusca</taxon>
        <taxon>Bivalvia</taxon>
        <taxon>Autobranchia</taxon>
        <taxon>Heteroconchia</taxon>
        <taxon>Euheterodonta</taxon>
        <taxon>Imparidentia</taxon>
        <taxon>Neoheterodontei</taxon>
        <taxon>Myida</taxon>
        <taxon>Dreissenoidea</taxon>
        <taxon>Dreissenidae</taxon>
        <taxon>Dreissena</taxon>
    </lineage>
</organism>
<feature type="non-terminal residue" evidence="3">
    <location>
        <position position="275"/>
    </location>
</feature>
<feature type="compositionally biased region" description="Basic and acidic residues" evidence="1">
    <location>
        <begin position="73"/>
        <end position="84"/>
    </location>
</feature>
<dbReference type="GO" id="GO:0005763">
    <property type="term" value="C:mitochondrial small ribosomal subunit"/>
    <property type="evidence" value="ECO:0007669"/>
    <property type="project" value="TreeGrafter"/>
</dbReference>
<feature type="region of interest" description="Disordered" evidence="1">
    <location>
        <begin position="73"/>
        <end position="93"/>
    </location>
</feature>
<dbReference type="GO" id="GO:0003735">
    <property type="term" value="F:structural constituent of ribosome"/>
    <property type="evidence" value="ECO:0007669"/>
    <property type="project" value="InterPro"/>
</dbReference>
<feature type="region of interest" description="Disordered" evidence="1">
    <location>
        <begin position="33"/>
        <end position="60"/>
    </location>
</feature>
<feature type="domain" description="Small ribosomal subunit protein mS35 mitochondrial conserved" evidence="2">
    <location>
        <begin position="205"/>
        <end position="271"/>
    </location>
</feature>
<evidence type="ECO:0000313" key="3">
    <source>
        <dbReference type="EMBL" id="KAH3746482.1"/>
    </source>
</evidence>
<dbReference type="PANTHER" id="PTHR13490:SF0">
    <property type="entry name" value="SMALL RIBOSOMAL SUBUNIT PROTEIN MS35"/>
    <property type="match status" value="1"/>
</dbReference>
<dbReference type="PANTHER" id="PTHR13490">
    <property type="entry name" value="MITOCHONDRIAL 28S RIBOSOMAL PROTEIN S28"/>
    <property type="match status" value="1"/>
</dbReference>
<dbReference type="InterPro" id="IPR019349">
    <property type="entry name" value="Ribosomal_mS35_mit"/>
</dbReference>
<name>A0A9D4DE61_DREPO</name>
<accession>A0A9D4DE61</accession>
<feature type="compositionally biased region" description="Basic and acidic residues" evidence="1">
    <location>
        <begin position="47"/>
        <end position="60"/>
    </location>
</feature>
<evidence type="ECO:0000259" key="2">
    <source>
        <dbReference type="Pfam" id="PF10213"/>
    </source>
</evidence>
<dbReference type="EMBL" id="JAIWYP010000010">
    <property type="protein sequence ID" value="KAH3746482.1"/>
    <property type="molecule type" value="Genomic_DNA"/>
</dbReference>
<evidence type="ECO:0000313" key="4">
    <source>
        <dbReference type="Proteomes" id="UP000828390"/>
    </source>
</evidence>
<dbReference type="AlphaFoldDB" id="A0A9D4DE61"/>
<dbReference type="Proteomes" id="UP000828390">
    <property type="component" value="Unassembled WGS sequence"/>
</dbReference>
<proteinExistence type="predicted"/>
<dbReference type="GO" id="GO:0032543">
    <property type="term" value="P:mitochondrial translation"/>
    <property type="evidence" value="ECO:0007669"/>
    <property type="project" value="InterPro"/>
</dbReference>